<gene>
    <name evidence="1" type="primary">Necator_chrX.g25301</name>
    <name evidence="1" type="ORF">RB195_025135</name>
</gene>
<keyword evidence="2" id="KW-1185">Reference proteome</keyword>
<proteinExistence type="predicted"/>
<dbReference type="EMBL" id="JAVFWL010000006">
    <property type="protein sequence ID" value="KAK6765083.1"/>
    <property type="molecule type" value="Genomic_DNA"/>
</dbReference>
<reference evidence="1 2" key="1">
    <citation type="submission" date="2023-08" db="EMBL/GenBank/DDBJ databases">
        <title>A Necator americanus chromosomal reference genome.</title>
        <authorList>
            <person name="Ilik V."/>
            <person name="Petrzelkova K.J."/>
            <person name="Pardy F."/>
            <person name="Fuh T."/>
            <person name="Niatou-Singa F.S."/>
            <person name="Gouil Q."/>
            <person name="Baker L."/>
            <person name="Ritchie M.E."/>
            <person name="Jex A.R."/>
            <person name="Gazzola D."/>
            <person name="Li H."/>
            <person name="Toshio Fujiwara R."/>
            <person name="Zhan B."/>
            <person name="Aroian R.V."/>
            <person name="Pafco B."/>
            <person name="Schwarz E.M."/>
        </authorList>
    </citation>
    <scope>NUCLEOTIDE SEQUENCE [LARGE SCALE GENOMIC DNA]</scope>
    <source>
        <strain evidence="1 2">Aroian</strain>
        <tissue evidence="1">Whole animal</tissue>
    </source>
</reference>
<organism evidence="1 2">
    <name type="scientific">Necator americanus</name>
    <name type="common">Human hookworm</name>
    <dbReference type="NCBI Taxonomy" id="51031"/>
    <lineage>
        <taxon>Eukaryota</taxon>
        <taxon>Metazoa</taxon>
        <taxon>Ecdysozoa</taxon>
        <taxon>Nematoda</taxon>
        <taxon>Chromadorea</taxon>
        <taxon>Rhabditida</taxon>
        <taxon>Rhabditina</taxon>
        <taxon>Rhabditomorpha</taxon>
        <taxon>Strongyloidea</taxon>
        <taxon>Ancylostomatidae</taxon>
        <taxon>Bunostominae</taxon>
        <taxon>Necator</taxon>
    </lineage>
</organism>
<name>A0ABR1ER27_NECAM</name>
<evidence type="ECO:0000313" key="1">
    <source>
        <dbReference type="EMBL" id="KAK6765083.1"/>
    </source>
</evidence>
<protein>
    <submittedName>
        <fullName evidence="1">Uncharacterized protein</fullName>
    </submittedName>
</protein>
<accession>A0ABR1ER27</accession>
<dbReference type="Proteomes" id="UP001303046">
    <property type="component" value="Unassembled WGS sequence"/>
</dbReference>
<evidence type="ECO:0000313" key="2">
    <source>
        <dbReference type="Proteomes" id="UP001303046"/>
    </source>
</evidence>
<sequence length="133" mass="15839">MRVQRWDFNNNPICLKNGSTHEANIGQRKSSDIPLRADESHNCIHVQERHQLKWQGMTPLTPEEKRKRKMPTLELQLDYVLTKKIRLSDIRKSIAVWYVVFDSNHRPVLVSSMVRFRKGVVEFNINRSWTWQV</sequence>
<comment type="caution">
    <text evidence="1">The sequence shown here is derived from an EMBL/GenBank/DDBJ whole genome shotgun (WGS) entry which is preliminary data.</text>
</comment>